<reference evidence="3" key="2">
    <citation type="submission" date="2024-10" db="UniProtKB">
        <authorList>
            <consortium name="EnsemblProtists"/>
        </authorList>
    </citation>
    <scope>IDENTIFICATION</scope>
</reference>
<evidence type="ECO:0000256" key="2">
    <source>
        <dbReference type="ARBA" id="ARBA00023043"/>
    </source>
</evidence>
<evidence type="ECO:0000313" key="3">
    <source>
        <dbReference type="EnsemblProtists" id="EOD12330"/>
    </source>
</evidence>
<dbReference type="PANTHER" id="PTHR24173:SF74">
    <property type="entry name" value="ANKYRIN REPEAT DOMAIN-CONTAINING PROTEIN 16"/>
    <property type="match status" value="1"/>
</dbReference>
<dbReference type="AlphaFoldDB" id="A0A0D3IM45"/>
<name>A0A0D3IM45_EMIH1</name>
<organism evidence="3 4">
    <name type="scientific">Emiliania huxleyi (strain CCMP1516)</name>
    <dbReference type="NCBI Taxonomy" id="280463"/>
    <lineage>
        <taxon>Eukaryota</taxon>
        <taxon>Haptista</taxon>
        <taxon>Haptophyta</taxon>
        <taxon>Prymnesiophyceae</taxon>
        <taxon>Isochrysidales</taxon>
        <taxon>Noelaerhabdaceae</taxon>
        <taxon>Emiliania</taxon>
    </lineage>
</organism>
<dbReference type="HOGENOM" id="CLU_1491719_0_0_1"/>
<protein>
    <recommendedName>
        <fullName evidence="5">Ankyrin repeat domain-containing protein</fullName>
    </recommendedName>
</protein>
<dbReference type="Proteomes" id="UP000013827">
    <property type="component" value="Unassembled WGS sequence"/>
</dbReference>
<keyword evidence="4" id="KW-1185">Reference proteome</keyword>
<keyword evidence="2" id="KW-0040">ANK repeat</keyword>
<dbReference type="GeneID" id="17258515"/>
<dbReference type="STRING" id="2903.R1DCQ5"/>
<dbReference type="RefSeq" id="XP_005764759.1">
    <property type="nucleotide sequence ID" value="XM_005764702.1"/>
</dbReference>
<dbReference type="Pfam" id="PF12796">
    <property type="entry name" value="Ank_2"/>
    <property type="match status" value="1"/>
</dbReference>
<dbReference type="InterPro" id="IPR002110">
    <property type="entry name" value="Ankyrin_rpt"/>
</dbReference>
<dbReference type="SMART" id="SM00248">
    <property type="entry name" value="ANK"/>
    <property type="match status" value="2"/>
</dbReference>
<dbReference type="SUPFAM" id="SSF48403">
    <property type="entry name" value="Ankyrin repeat"/>
    <property type="match status" value="1"/>
</dbReference>
<evidence type="ECO:0008006" key="5">
    <source>
        <dbReference type="Google" id="ProtNLM"/>
    </source>
</evidence>
<dbReference type="PaxDb" id="2903-EOD12330"/>
<accession>A0A0D3IM45</accession>
<dbReference type="InterPro" id="IPR036770">
    <property type="entry name" value="Ankyrin_rpt-contain_sf"/>
</dbReference>
<evidence type="ECO:0000313" key="4">
    <source>
        <dbReference type="Proteomes" id="UP000013827"/>
    </source>
</evidence>
<reference evidence="4" key="1">
    <citation type="journal article" date="2013" name="Nature">
        <title>Pan genome of the phytoplankton Emiliania underpins its global distribution.</title>
        <authorList>
            <person name="Read B.A."/>
            <person name="Kegel J."/>
            <person name="Klute M.J."/>
            <person name="Kuo A."/>
            <person name="Lefebvre S.C."/>
            <person name="Maumus F."/>
            <person name="Mayer C."/>
            <person name="Miller J."/>
            <person name="Monier A."/>
            <person name="Salamov A."/>
            <person name="Young J."/>
            <person name="Aguilar M."/>
            <person name="Claverie J.M."/>
            <person name="Frickenhaus S."/>
            <person name="Gonzalez K."/>
            <person name="Herman E.K."/>
            <person name="Lin Y.C."/>
            <person name="Napier J."/>
            <person name="Ogata H."/>
            <person name="Sarno A.F."/>
            <person name="Shmutz J."/>
            <person name="Schroeder D."/>
            <person name="de Vargas C."/>
            <person name="Verret F."/>
            <person name="von Dassow P."/>
            <person name="Valentin K."/>
            <person name="Van de Peer Y."/>
            <person name="Wheeler G."/>
            <person name="Dacks J.B."/>
            <person name="Delwiche C.F."/>
            <person name="Dyhrman S.T."/>
            <person name="Glockner G."/>
            <person name="John U."/>
            <person name="Richards T."/>
            <person name="Worden A.Z."/>
            <person name="Zhang X."/>
            <person name="Grigoriev I.V."/>
            <person name="Allen A.E."/>
            <person name="Bidle K."/>
            <person name="Borodovsky M."/>
            <person name="Bowler C."/>
            <person name="Brownlee C."/>
            <person name="Cock J.M."/>
            <person name="Elias M."/>
            <person name="Gladyshev V.N."/>
            <person name="Groth M."/>
            <person name="Guda C."/>
            <person name="Hadaegh A."/>
            <person name="Iglesias-Rodriguez M.D."/>
            <person name="Jenkins J."/>
            <person name="Jones B.M."/>
            <person name="Lawson T."/>
            <person name="Leese F."/>
            <person name="Lindquist E."/>
            <person name="Lobanov A."/>
            <person name="Lomsadze A."/>
            <person name="Malik S.B."/>
            <person name="Marsh M.E."/>
            <person name="Mackinder L."/>
            <person name="Mock T."/>
            <person name="Mueller-Roeber B."/>
            <person name="Pagarete A."/>
            <person name="Parker M."/>
            <person name="Probert I."/>
            <person name="Quesneville H."/>
            <person name="Raines C."/>
            <person name="Rensing S.A."/>
            <person name="Riano-Pachon D.M."/>
            <person name="Richier S."/>
            <person name="Rokitta S."/>
            <person name="Shiraiwa Y."/>
            <person name="Soanes D.M."/>
            <person name="van der Giezen M."/>
            <person name="Wahlund T.M."/>
            <person name="Williams B."/>
            <person name="Wilson W."/>
            <person name="Wolfe G."/>
            <person name="Wurch L.L."/>
        </authorList>
    </citation>
    <scope>NUCLEOTIDE SEQUENCE</scope>
</reference>
<dbReference type="EnsemblProtists" id="EOD12330">
    <property type="protein sequence ID" value="EOD12330"/>
    <property type="gene ID" value="EMIHUDRAFT_213528"/>
</dbReference>
<keyword evidence="1" id="KW-0677">Repeat</keyword>
<proteinExistence type="predicted"/>
<dbReference type="KEGG" id="ehx:EMIHUDRAFT_213528"/>
<sequence>MDIESALKSAVSGSGRDLSDPVVIAFMKAGIVSIDFVWRVAGQADGEAETAVGLWLKRGVDATRAGASPSAVEALIEGGLNVNAVLTTSRRSRDGDGMSSTLLIMAASRNAAIASFLLRHGASVAVRNRRGETALKTAVMYNQPDIVRLFILAGAASGEDGAASLRRAEWPLRQARRRRPP</sequence>
<evidence type="ECO:0000256" key="1">
    <source>
        <dbReference type="ARBA" id="ARBA00022737"/>
    </source>
</evidence>
<dbReference type="Gene3D" id="1.25.40.20">
    <property type="entry name" value="Ankyrin repeat-containing domain"/>
    <property type="match status" value="1"/>
</dbReference>
<dbReference type="PANTHER" id="PTHR24173">
    <property type="entry name" value="ANKYRIN REPEAT CONTAINING"/>
    <property type="match status" value="1"/>
</dbReference>